<protein>
    <recommendedName>
        <fullName evidence="9">C2H2-type domain-containing protein</fullName>
    </recommendedName>
</protein>
<dbReference type="GO" id="GO:0000981">
    <property type="term" value="F:DNA-binding transcription factor activity, RNA polymerase II-specific"/>
    <property type="evidence" value="ECO:0007669"/>
    <property type="project" value="TreeGrafter"/>
</dbReference>
<evidence type="ECO:0000256" key="1">
    <source>
        <dbReference type="ARBA" id="ARBA00004123"/>
    </source>
</evidence>
<evidence type="ECO:0000256" key="2">
    <source>
        <dbReference type="ARBA" id="ARBA00022723"/>
    </source>
</evidence>
<dbReference type="HOGENOM" id="CLU_357260_0_0_1"/>
<dbReference type="InterPro" id="IPR036236">
    <property type="entry name" value="Znf_C2H2_sf"/>
</dbReference>
<dbReference type="PROSITE" id="PS00028">
    <property type="entry name" value="ZINC_FINGER_C2H2_1"/>
    <property type="match status" value="4"/>
</dbReference>
<accession>T1GH79</accession>
<evidence type="ECO:0000256" key="3">
    <source>
        <dbReference type="ARBA" id="ARBA00022737"/>
    </source>
</evidence>
<evidence type="ECO:0000259" key="9">
    <source>
        <dbReference type="PROSITE" id="PS50157"/>
    </source>
</evidence>
<dbReference type="AlphaFoldDB" id="T1GH79"/>
<feature type="compositionally biased region" description="Low complexity" evidence="8">
    <location>
        <begin position="95"/>
        <end position="113"/>
    </location>
</feature>
<keyword evidence="6" id="KW-0539">Nucleus</keyword>
<dbReference type="EMBL" id="CAQQ02195442">
    <property type="status" value="NOT_ANNOTATED_CDS"/>
    <property type="molecule type" value="Genomic_DNA"/>
</dbReference>
<keyword evidence="2" id="KW-0479">Metal-binding</keyword>
<sequence>MNEFNQNYSNYDLFSTNSFQYQQQVDTNCYYAEHQNLVSSSVDQLPFVQIHTTHVEPSPENFHSSRIYRKPQSEIKSEEPIKSEQNDNHNDRVSRNSTPTTSTTPTVTNSSTSNKLPLSVFKCSRCPFLSIFQENLQKHEFQKHSSNESSNTALLTVVCSGCSNVFHSKISFDSHLQNDHEMEVNERNLLVTDLFPEITISEEQPRIPPKQKISIKSVDVLCEPQNRPKIYIKNVDILKKPLFDIPLIPNNSYIDNLWILCPFLMNQWVSLDASEILEQPQILEERRATNYIHLRTVDEVNLMNRDDVDNLMAPTDDGLWSHFEDLGNEIQEISEEPQKETHYDLNTPEVLLAPCEPAQTDDDPEILFVCAEEIINANPPVSDTNFVLEEPVEFPEETTFVEDETQEVPEKGRIYVSENLMAEKSSKKINRPRAINNFSKMKKMFGTTIEETVKCDVAGCGFRFKNPETLDYHKKCHSDKLNKIICPECNSEDLSNWNTLHTHLWRTHSIDMELYSCHLCKFKTPIYSRLTNTHMKIHSEERNYQCDQCVKAFKNSKQLKNHRRLHRTNNFTTQIFKCEACRSAFSHLKSLKAHSCKSGDDSKVKEVKCTICDKILSSKSACKLHMLTHESASKFKCENCSYVTNDHNAFRRHKLQHDGINGKMYECQFCDARIFRAPVFRLVLKHIQQQHPEHADKIILKCTSCPFTTISKNLLNVHIAKHSGNVGGNSEDAAYEIEDETQETEQPQRNKIKVKSDLVLTDPSKFQNGAMNSSILLHNLNEGIT</sequence>
<dbReference type="STRING" id="36166.T1GH79"/>
<name>T1GH79_MEGSC</name>
<dbReference type="GO" id="GO:0008270">
    <property type="term" value="F:zinc ion binding"/>
    <property type="evidence" value="ECO:0007669"/>
    <property type="project" value="UniProtKB-KW"/>
</dbReference>
<feature type="domain" description="C2H2-type" evidence="9">
    <location>
        <begin position="453"/>
        <end position="482"/>
    </location>
</feature>
<proteinExistence type="predicted"/>
<evidence type="ECO:0000256" key="6">
    <source>
        <dbReference type="ARBA" id="ARBA00023242"/>
    </source>
</evidence>
<reference evidence="11" key="1">
    <citation type="submission" date="2013-02" db="EMBL/GenBank/DDBJ databases">
        <authorList>
            <person name="Hughes D."/>
        </authorList>
    </citation>
    <scope>NUCLEOTIDE SEQUENCE</scope>
    <source>
        <strain>Durham</strain>
        <strain evidence="11">NC isolate 2 -- Noor lab</strain>
    </source>
</reference>
<evidence type="ECO:0000256" key="5">
    <source>
        <dbReference type="ARBA" id="ARBA00022833"/>
    </source>
</evidence>
<dbReference type="SUPFAM" id="SSF57667">
    <property type="entry name" value="beta-beta-alpha zinc fingers"/>
    <property type="match status" value="2"/>
</dbReference>
<dbReference type="PROSITE" id="PS50157">
    <property type="entry name" value="ZINC_FINGER_C2H2_2"/>
    <property type="match status" value="2"/>
</dbReference>
<keyword evidence="4 7" id="KW-0863">Zinc-finger</keyword>
<comment type="subcellular location">
    <subcellularLocation>
        <location evidence="1">Nucleus</location>
    </subcellularLocation>
</comment>
<dbReference type="OMA" id="NVHIAKH"/>
<dbReference type="Gene3D" id="3.30.160.60">
    <property type="entry name" value="Classic Zinc Finger"/>
    <property type="match status" value="5"/>
</dbReference>
<keyword evidence="5" id="KW-0862">Zinc</keyword>
<dbReference type="GO" id="GO:0005634">
    <property type="term" value="C:nucleus"/>
    <property type="evidence" value="ECO:0007669"/>
    <property type="project" value="UniProtKB-SubCell"/>
</dbReference>
<dbReference type="SMART" id="SM00355">
    <property type="entry name" value="ZnF_C2H2"/>
    <property type="match status" value="11"/>
</dbReference>
<dbReference type="Proteomes" id="UP000015102">
    <property type="component" value="Unassembled WGS sequence"/>
</dbReference>
<dbReference type="InterPro" id="IPR013087">
    <property type="entry name" value="Znf_C2H2_type"/>
</dbReference>
<evidence type="ECO:0000256" key="8">
    <source>
        <dbReference type="SAM" id="MobiDB-lite"/>
    </source>
</evidence>
<keyword evidence="3" id="KW-0677">Repeat</keyword>
<dbReference type="PANTHER" id="PTHR24394:SF29">
    <property type="entry name" value="MYONEURIN"/>
    <property type="match status" value="1"/>
</dbReference>
<organism evidence="10 11">
    <name type="scientific">Megaselia scalaris</name>
    <name type="common">Humpbacked fly</name>
    <name type="synonym">Phora scalaris</name>
    <dbReference type="NCBI Taxonomy" id="36166"/>
    <lineage>
        <taxon>Eukaryota</taxon>
        <taxon>Metazoa</taxon>
        <taxon>Ecdysozoa</taxon>
        <taxon>Arthropoda</taxon>
        <taxon>Hexapoda</taxon>
        <taxon>Insecta</taxon>
        <taxon>Pterygota</taxon>
        <taxon>Neoptera</taxon>
        <taxon>Endopterygota</taxon>
        <taxon>Diptera</taxon>
        <taxon>Brachycera</taxon>
        <taxon>Muscomorpha</taxon>
        <taxon>Platypezoidea</taxon>
        <taxon>Phoridae</taxon>
        <taxon>Megaseliini</taxon>
        <taxon>Megaselia</taxon>
    </lineage>
</organism>
<evidence type="ECO:0000313" key="11">
    <source>
        <dbReference type="Proteomes" id="UP000015102"/>
    </source>
</evidence>
<dbReference type="EnsemblMetazoa" id="MESCA002769-RA">
    <property type="protein sequence ID" value="MESCA002769-PA"/>
    <property type="gene ID" value="MESCA002769"/>
</dbReference>
<reference evidence="10" key="2">
    <citation type="submission" date="2015-06" db="UniProtKB">
        <authorList>
            <consortium name="EnsemblMetazoa"/>
        </authorList>
    </citation>
    <scope>IDENTIFICATION</scope>
</reference>
<feature type="compositionally biased region" description="Basic and acidic residues" evidence="8">
    <location>
        <begin position="71"/>
        <end position="94"/>
    </location>
</feature>
<keyword evidence="11" id="KW-1185">Reference proteome</keyword>
<dbReference type="EMBL" id="CAQQ02195443">
    <property type="status" value="NOT_ANNOTATED_CDS"/>
    <property type="molecule type" value="Genomic_DNA"/>
</dbReference>
<evidence type="ECO:0000256" key="7">
    <source>
        <dbReference type="PROSITE-ProRule" id="PRU00042"/>
    </source>
</evidence>
<dbReference type="FunFam" id="3.30.160.60:FF:001864">
    <property type="entry name" value="zinc finger protein 883-like"/>
    <property type="match status" value="1"/>
</dbReference>
<feature type="region of interest" description="Disordered" evidence="8">
    <location>
        <begin position="55"/>
        <end position="113"/>
    </location>
</feature>
<feature type="domain" description="C2H2-type" evidence="9">
    <location>
        <begin position="544"/>
        <end position="571"/>
    </location>
</feature>
<evidence type="ECO:0000256" key="4">
    <source>
        <dbReference type="ARBA" id="ARBA00022771"/>
    </source>
</evidence>
<evidence type="ECO:0000313" key="10">
    <source>
        <dbReference type="EnsemblMetazoa" id="MESCA002769-PA"/>
    </source>
</evidence>
<dbReference type="PANTHER" id="PTHR24394">
    <property type="entry name" value="ZINC FINGER PROTEIN"/>
    <property type="match status" value="1"/>
</dbReference>